<dbReference type="EMBL" id="JARPUR010000001">
    <property type="protein sequence ID" value="KAK4886310.1"/>
    <property type="molecule type" value="Genomic_DNA"/>
</dbReference>
<proteinExistence type="predicted"/>
<evidence type="ECO:0000313" key="3">
    <source>
        <dbReference type="Proteomes" id="UP001353858"/>
    </source>
</evidence>
<protein>
    <submittedName>
        <fullName evidence="2">Uncharacterized protein</fullName>
    </submittedName>
</protein>
<dbReference type="Proteomes" id="UP001353858">
    <property type="component" value="Unassembled WGS sequence"/>
</dbReference>
<accession>A0AAN7QB65</accession>
<reference evidence="3" key="1">
    <citation type="submission" date="2023-01" db="EMBL/GenBank/DDBJ databases">
        <title>Key to firefly adult light organ development and bioluminescence: homeobox transcription factors regulate luciferase expression and transportation to peroxisome.</title>
        <authorList>
            <person name="Fu X."/>
        </authorList>
    </citation>
    <scope>NUCLEOTIDE SEQUENCE [LARGE SCALE GENOMIC DNA]</scope>
</reference>
<organism evidence="2 3">
    <name type="scientific">Aquatica leii</name>
    <dbReference type="NCBI Taxonomy" id="1421715"/>
    <lineage>
        <taxon>Eukaryota</taxon>
        <taxon>Metazoa</taxon>
        <taxon>Ecdysozoa</taxon>
        <taxon>Arthropoda</taxon>
        <taxon>Hexapoda</taxon>
        <taxon>Insecta</taxon>
        <taxon>Pterygota</taxon>
        <taxon>Neoptera</taxon>
        <taxon>Endopterygota</taxon>
        <taxon>Coleoptera</taxon>
        <taxon>Polyphaga</taxon>
        <taxon>Elateriformia</taxon>
        <taxon>Elateroidea</taxon>
        <taxon>Lampyridae</taxon>
        <taxon>Luciolinae</taxon>
        <taxon>Aquatica</taxon>
    </lineage>
</organism>
<name>A0AAN7QB65_9COLE</name>
<sequence length="116" mass="11737">MNALTIIFFAILAIFGEASTIWGDYGHIVPAGPTILIGASGVVGPNGASGPSGTVTGHGAIGPSGEHNAPSYYGGIYASPAVVQHSAFVAPALYAPTAHNILGAHSYGFGHDSYWR</sequence>
<gene>
    <name evidence="2" type="ORF">RN001_002581</name>
</gene>
<comment type="caution">
    <text evidence="2">The sequence shown here is derived from an EMBL/GenBank/DDBJ whole genome shotgun (WGS) entry which is preliminary data.</text>
</comment>
<evidence type="ECO:0000256" key="1">
    <source>
        <dbReference type="SAM" id="SignalP"/>
    </source>
</evidence>
<keyword evidence="3" id="KW-1185">Reference proteome</keyword>
<feature type="signal peptide" evidence="1">
    <location>
        <begin position="1"/>
        <end position="18"/>
    </location>
</feature>
<keyword evidence="1" id="KW-0732">Signal</keyword>
<feature type="chain" id="PRO_5043035638" evidence="1">
    <location>
        <begin position="19"/>
        <end position="116"/>
    </location>
</feature>
<dbReference type="AlphaFoldDB" id="A0AAN7QB65"/>
<evidence type="ECO:0000313" key="2">
    <source>
        <dbReference type="EMBL" id="KAK4886310.1"/>
    </source>
</evidence>